<dbReference type="Pfam" id="PF12704">
    <property type="entry name" value="MacB_PCD"/>
    <property type="match status" value="2"/>
</dbReference>
<feature type="transmembrane region" description="Helical" evidence="6">
    <location>
        <begin position="686"/>
        <end position="711"/>
    </location>
</feature>
<dbReference type="EMBL" id="WWCU01000001">
    <property type="protein sequence ID" value="MYN05763.1"/>
    <property type="molecule type" value="Genomic_DNA"/>
</dbReference>
<sequence length="811" mass="86868">MKTSDFRIGWRLLLQERAYSAVTILGLALGFTACFLLMAYVRFSFSYDSHVPQADRVYVAKNRINILEHGGWFDNTPINLLAVAEASPLVEAAAVALPGSSTLSQNGTLSTIEILLASPALPKVLGLRALEGDLAAALERPEGIALTESKARQLLGAARGVLGKTITMEGKQYQVLAILPDPPAASTLHYALLAGTSSQLVPKNMRKSLDKNDSSNWGGIISRLYVRLAPGATPQALQRLLQEAHDHSPLIATLPPDVLQRLNGRKVSDIALTALRDWYFDPELASNSSSAKHGDARLVLGVAAIGALILLLAAINYVNLATVRVMRRRAEIAMRKVLGASHARVAAMLMAESLLASMLAAGCGLLLAWLLLPGWAQLLNRPLATVMGPGAVLAALAVGLFTGVLAGLHPAWLALRVRPVQALAARGGQETYGTTWLRRGVTVFQMTCAMALVASTLAVAWQTRYASSANPGFDAQPLLVLELPSLMWQGQAPRQMRDALLRVPGVEGVAASPSPAGRYYLGLNNPVRTSTGVSATLQQRSVSPSFFQVYGVAPLAGRSFDPQREQENNDDVVVLNAAAAKVLGFASPQAAVGQSVALESRGSEVRPVVIGVVPDLRYQSLRETPAPVLYRNNLHASVLTVRYHGDMADLERAVDALWRQYFPDTIPEMRRAASYFAENYDDDARLAAMLAAGSAMALLLSAFGIYVLAAYNVQRRAREIVLRKLYGARRGAVARLLGKEFAWMLGCAALLGLPPAALAIQRYLSEFAERAPVGHWTLLAALGAVLAVALGATIRHTLAALRMSPALALRS</sequence>
<keyword evidence="3 6" id="KW-0812">Transmembrane</keyword>
<evidence type="ECO:0000259" key="8">
    <source>
        <dbReference type="Pfam" id="PF12704"/>
    </source>
</evidence>
<accession>A0A7X4H6S3</accession>
<dbReference type="AlphaFoldDB" id="A0A7X4H6S3"/>
<evidence type="ECO:0000259" key="7">
    <source>
        <dbReference type="Pfam" id="PF02687"/>
    </source>
</evidence>
<dbReference type="PANTHER" id="PTHR30572">
    <property type="entry name" value="MEMBRANE COMPONENT OF TRANSPORTER-RELATED"/>
    <property type="match status" value="1"/>
</dbReference>
<evidence type="ECO:0000256" key="4">
    <source>
        <dbReference type="ARBA" id="ARBA00022989"/>
    </source>
</evidence>
<evidence type="ECO:0000313" key="10">
    <source>
        <dbReference type="Proteomes" id="UP000450676"/>
    </source>
</evidence>
<protein>
    <submittedName>
        <fullName evidence="9">FtsX-like permease family protein</fullName>
    </submittedName>
</protein>
<reference evidence="9 10" key="1">
    <citation type="submission" date="2019-12" db="EMBL/GenBank/DDBJ databases">
        <title>Novel species isolated from a subtropical stream in China.</title>
        <authorList>
            <person name="Lu H."/>
        </authorList>
    </citation>
    <scope>NUCLEOTIDE SEQUENCE [LARGE SCALE GENOMIC DNA]</scope>
    <source>
        <strain evidence="9 10">FT127W</strain>
    </source>
</reference>
<keyword evidence="4 6" id="KW-1133">Transmembrane helix</keyword>
<dbReference type="GO" id="GO:0022857">
    <property type="term" value="F:transmembrane transporter activity"/>
    <property type="evidence" value="ECO:0007669"/>
    <property type="project" value="TreeGrafter"/>
</dbReference>
<feature type="domain" description="ABC3 transporter permease C-terminal" evidence="7">
    <location>
        <begin position="694"/>
        <end position="805"/>
    </location>
</feature>
<name>A0A7X4H6S3_9BURK</name>
<feature type="transmembrane region" description="Helical" evidence="6">
    <location>
        <begin position="346"/>
        <end position="372"/>
    </location>
</feature>
<dbReference type="Proteomes" id="UP000450676">
    <property type="component" value="Unassembled WGS sequence"/>
</dbReference>
<keyword evidence="5 6" id="KW-0472">Membrane</keyword>
<dbReference type="RefSeq" id="WP_161070163.1">
    <property type="nucleotide sequence ID" value="NZ_WWCU01000001.1"/>
</dbReference>
<dbReference type="InterPro" id="IPR025857">
    <property type="entry name" value="MacB_PCD"/>
</dbReference>
<dbReference type="InterPro" id="IPR050250">
    <property type="entry name" value="Macrolide_Exporter_MacB"/>
</dbReference>
<feature type="domain" description="ABC3 transporter permease C-terminal" evidence="7">
    <location>
        <begin position="304"/>
        <end position="417"/>
    </location>
</feature>
<feature type="transmembrane region" description="Helical" evidence="6">
    <location>
        <begin position="392"/>
        <end position="415"/>
    </location>
</feature>
<dbReference type="InterPro" id="IPR003838">
    <property type="entry name" value="ABC3_permease_C"/>
</dbReference>
<gene>
    <name evidence="9" type="ORF">GTP77_00255</name>
</gene>
<feature type="transmembrane region" description="Helical" evidence="6">
    <location>
        <begin position="436"/>
        <end position="461"/>
    </location>
</feature>
<feature type="transmembrane region" description="Helical" evidence="6">
    <location>
        <begin position="732"/>
        <end position="753"/>
    </location>
</feature>
<evidence type="ECO:0000313" key="9">
    <source>
        <dbReference type="EMBL" id="MYN05763.1"/>
    </source>
</evidence>
<dbReference type="PANTHER" id="PTHR30572:SF18">
    <property type="entry name" value="ABC-TYPE MACROLIDE FAMILY EXPORT SYSTEM PERMEASE COMPONENT 2"/>
    <property type="match status" value="1"/>
</dbReference>
<evidence type="ECO:0000256" key="2">
    <source>
        <dbReference type="ARBA" id="ARBA00022475"/>
    </source>
</evidence>
<evidence type="ECO:0000256" key="5">
    <source>
        <dbReference type="ARBA" id="ARBA00023136"/>
    </source>
</evidence>
<feature type="domain" description="MacB-like periplasmic core" evidence="8">
    <location>
        <begin position="451"/>
        <end position="617"/>
    </location>
</feature>
<feature type="transmembrane region" description="Helical" evidence="6">
    <location>
        <begin position="21"/>
        <end position="41"/>
    </location>
</feature>
<comment type="subcellular location">
    <subcellularLocation>
        <location evidence="1">Cell membrane</location>
        <topology evidence="1">Multi-pass membrane protein</topology>
    </subcellularLocation>
</comment>
<feature type="transmembrane region" description="Helical" evidence="6">
    <location>
        <begin position="298"/>
        <end position="325"/>
    </location>
</feature>
<feature type="transmembrane region" description="Helical" evidence="6">
    <location>
        <begin position="773"/>
        <end position="794"/>
    </location>
</feature>
<organism evidence="9 10">
    <name type="scientific">Pseudoduganella aquatica</name>
    <dbReference type="NCBI Taxonomy" id="2660641"/>
    <lineage>
        <taxon>Bacteria</taxon>
        <taxon>Pseudomonadati</taxon>
        <taxon>Pseudomonadota</taxon>
        <taxon>Betaproteobacteria</taxon>
        <taxon>Burkholderiales</taxon>
        <taxon>Oxalobacteraceae</taxon>
        <taxon>Telluria group</taxon>
        <taxon>Pseudoduganella</taxon>
    </lineage>
</organism>
<dbReference type="PROSITE" id="PS51257">
    <property type="entry name" value="PROKAR_LIPOPROTEIN"/>
    <property type="match status" value="1"/>
</dbReference>
<feature type="domain" description="MacB-like periplasmic core" evidence="8">
    <location>
        <begin position="20"/>
        <end position="243"/>
    </location>
</feature>
<dbReference type="GO" id="GO:0005886">
    <property type="term" value="C:plasma membrane"/>
    <property type="evidence" value="ECO:0007669"/>
    <property type="project" value="UniProtKB-SubCell"/>
</dbReference>
<dbReference type="Pfam" id="PF02687">
    <property type="entry name" value="FtsX"/>
    <property type="match status" value="2"/>
</dbReference>
<comment type="caution">
    <text evidence="9">The sequence shown here is derived from an EMBL/GenBank/DDBJ whole genome shotgun (WGS) entry which is preliminary data.</text>
</comment>
<evidence type="ECO:0000256" key="6">
    <source>
        <dbReference type="SAM" id="Phobius"/>
    </source>
</evidence>
<evidence type="ECO:0000256" key="3">
    <source>
        <dbReference type="ARBA" id="ARBA00022692"/>
    </source>
</evidence>
<keyword evidence="10" id="KW-1185">Reference proteome</keyword>
<proteinExistence type="predicted"/>
<keyword evidence="2" id="KW-1003">Cell membrane</keyword>
<evidence type="ECO:0000256" key="1">
    <source>
        <dbReference type="ARBA" id="ARBA00004651"/>
    </source>
</evidence>